<dbReference type="EMBL" id="JAUOPU010000005">
    <property type="protein sequence ID" value="MDO6542247.1"/>
    <property type="molecule type" value="Genomic_DNA"/>
</dbReference>
<protein>
    <submittedName>
        <fullName evidence="1">Transcriptional regulator</fullName>
    </submittedName>
</protein>
<reference evidence="1" key="1">
    <citation type="submission" date="2023-07" db="EMBL/GenBank/DDBJ databases">
        <title>Genome content predicts the carbon catabolic preferences of heterotrophic bacteria.</title>
        <authorList>
            <person name="Gralka M."/>
        </authorList>
    </citation>
    <scope>NUCLEOTIDE SEQUENCE</scope>
    <source>
        <strain evidence="1">G2M05</strain>
    </source>
</reference>
<evidence type="ECO:0000313" key="2">
    <source>
        <dbReference type="Proteomes" id="UP001170624"/>
    </source>
</evidence>
<proteinExistence type="predicted"/>
<gene>
    <name evidence="1" type="ORF">Q4568_06870</name>
</gene>
<dbReference type="RefSeq" id="WP_303498745.1">
    <property type="nucleotide sequence ID" value="NZ_JAUOPU010000005.1"/>
</dbReference>
<evidence type="ECO:0000313" key="1">
    <source>
        <dbReference type="EMBL" id="MDO6542247.1"/>
    </source>
</evidence>
<dbReference type="Proteomes" id="UP001170624">
    <property type="component" value="Unassembled WGS sequence"/>
</dbReference>
<comment type="caution">
    <text evidence="1">The sequence shown here is derived from an EMBL/GenBank/DDBJ whole genome shotgun (WGS) entry which is preliminary data.</text>
</comment>
<organism evidence="1 2">
    <name type="scientific">Photobacterium sanguinicancri</name>
    <dbReference type="NCBI Taxonomy" id="875932"/>
    <lineage>
        <taxon>Bacteria</taxon>
        <taxon>Pseudomonadati</taxon>
        <taxon>Pseudomonadota</taxon>
        <taxon>Gammaproteobacteria</taxon>
        <taxon>Vibrionales</taxon>
        <taxon>Vibrionaceae</taxon>
        <taxon>Photobacterium</taxon>
    </lineage>
</organism>
<name>A0AAW7Y1J6_9GAMM</name>
<accession>A0AAW7Y1J6</accession>
<dbReference type="AlphaFoldDB" id="A0AAW7Y1J6"/>
<sequence>MHIGAEFLLAAIRYKIKKDGLCYSMLSEKMGIPLSTIKRHLHNSSLGLDKVLLYASQLNTDLVELSQLARQLQRNNEYYIRGKESDFFAGHPYLLDFIYMITARNMRPQEVADQYNLSSKSLRLYLVIAERLGYIEIHGKEISYHLGRRFIIEEGSSLDLLFKKRFLQNSISHDSPTEVCQGRVLMTQEQKKQLETEFDNKISEIHAANSESNCGEVTNVLVRFTPGQQIYFSNELIEIDSSLLIEVSKIFNEVAS</sequence>